<dbReference type="InParanoid" id="A0A1S3IQE1"/>
<proteinExistence type="predicted"/>
<dbReference type="KEGG" id="lak:106171122"/>
<accession>A0A1S3IQE1</accession>
<sequence>MKMDLLQYHFIAAITIITSNGAVLPVTERKHKVTLGFKSLQKSKPESMYGLPKIVVPELEKTLATKSQSNMSSIKEDTILQGEFPGQFFTPKEIRAMNNVLNKANLIQSNRKKRTLDSDICCRTNLWFGSAPESMKDWKGEGPYTFLKGAQTFQAYARGDCGAENPQPPCPEGGTCRQKQRLHLLWVESKTEPGKAELKYFYINNHCAYESLTYTASIGQKPDIRLPVAQALTSGDSAGLDTLRTLYPSYPGLP</sequence>
<dbReference type="Proteomes" id="UP000085678">
    <property type="component" value="Unplaced"/>
</dbReference>
<evidence type="ECO:0000313" key="1">
    <source>
        <dbReference type="Proteomes" id="UP000085678"/>
    </source>
</evidence>
<gene>
    <name evidence="2" type="primary">LOC106171122</name>
</gene>
<dbReference type="AlphaFoldDB" id="A0A1S3IQE1"/>
<dbReference type="RefSeq" id="XP_013406734.1">
    <property type="nucleotide sequence ID" value="XM_013551280.2"/>
</dbReference>
<keyword evidence="1" id="KW-1185">Reference proteome</keyword>
<name>A0A1S3IQE1_LINAN</name>
<dbReference type="GeneID" id="106171122"/>
<dbReference type="OrthoDB" id="10481297at2759"/>
<reference evidence="2" key="1">
    <citation type="submission" date="2025-08" db="UniProtKB">
        <authorList>
            <consortium name="RefSeq"/>
        </authorList>
    </citation>
    <scope>IDENTIFICATION</scope>
    <source>
        <tissue evidence="2">Gonads</tissue>
    </source>
</reference>
<evidence type="ECO:0000313" key="2">
    <source>
        <dbReference type="RefSeq" id="XP_013406734.1"/>
    </source>
</evidence>
<protein>
    <submittedName>
        <fullName evidence="2">Uncharacterized protein LOC106171122</fullName>
    </submittedName>
</protein>
<organism evidence="1 2">
    <name type="scientific">Lingula anatina</name>
    <name type="common">Brachiopod</name>
    <name type="synonym">Lingula unguis</name>
    <dbReference type="NCBI Taxonomy" id="7574"/>
    <lineage>
        <taxon>Eukaryota</taxon>
        <taxon>Metazoa</taxon>
        <taxon>Spiralia</taxon>
        <taxon>Lophotrochozoa</taxon>
        <taxon>Brachiopoda</taxon>
        <taxon>Linguliformea</taxon>
        <taxon>Lingulata</taxon>
        <taxon>Lingulida</taxon>
        <taxon>Linguloidea</taxon>
        <taxon>Lingulidae</taxon>
        <taxon>Lingula</taxon>
    </lineage>
</organism>